<organism evidence="1 2">
    <name type="scientific">Panagrolaimus sp. JU765</name>
    <dbReference type="NCBI Taxonomy" id="591449"/>
    <lineage>
        <taxon>Eukaryota</taxon>
        <taxon>Metazoa</taxon>
        <taxon>Ecdysozoa</taxon>
        <taxon>Nematoda</taxon>
        <taxon>Chromadorea</taxon>
        <taxon>Rhabditida</taxon>
        <taxon>Tylenchina</taxon>
        <taxon>Panagrolaimomorpha</taxon>
        <taxon>Panagrolaimoidea</taxon>
        <taxon>Panagrolaimidae</taxon>
        <taxon>Panagrolaimus</taxon>
    </lineage>
</organism>
<dbReference type="WBParaSite" id="JU765_v2.g10918.t1">
    <property type="protein sequence ID" value="JU765_v2.g10918.t1"/>
    <property type="gene ID" value="JU765_v2.g10918"/>
</dbReference>
<evidence type="ECO:0000313" key="1">
    <source>
        <dbReference type="Proteomes" id="UP000887576"/>
    </source>
</evidence>
<protein>
    <submittedName>
        <fullName evidence="2">Dynamin-type G domain-containing protein</fullName>
    </submittedName>
</protein>
<proteinExistence type="predicted"/>
<accession>A0AC34PXI9</accession>
<sequence>MDISNIYEAISQIRQKNKRLSTVVVIGSESGGKSSVVEALIGHDFLPEGIGIVTRCPIVINLRQIKINAFFHENGNNAPIPDFAIFGHLPGKKFENFEDVRNEIENQTNVLAGFGNDISGQKIILDIYSSKTVDLTVIDLPGIEKPLKLINECISNDNTIILAVTRAVNNFNYSESVKLARKIDPNENRTICVLIKIDLLNGNRNAMHTKRIYPLNLRIMGVIWLQNAITFHVCDY</sequence>
<name>A0AC34PXI9_9BILA</name>
<dbReference type="Proteomes" id="UP000887576">
    <property type="component" value="Unplaced"/>
</dbReference>
<reference evidence="2" key="1">
    <citation type="submission" date="2022-11" db="UniProtKB">
        <authorList>
            <consortium name="WormBaseParasite"/>
        </authorList>
    </citation>
    <scope>IDENTIFICATION</scope>
</reference>
<evidence type="ECO:0000313" key="2">
    <source>
        <dbReference type="WBParaSite" id="JU765_v2.g10918.t1"/>
    </source>
</evidence>